<evidence type="ECO:0000256" key="2">
    <source>
        <dbReference type="SAM" id="Phobius"/>
    </source>
</evidence>
<feature type="chain" id="PRO_5021715925" evidence="3">
    <location>
        <begin position="26"/>
        <end position="169"/>
    </location>
</feature>
<evidence type="ECO:0000313" key="4">
    <source>
        <dbReference type="EMBL" id="TQM77607.1"/>
    </source>
</evidence>
<feature type="region of interest" description="Disordered" evidence="1">
    <location>
        <begin position="59"/>
        <end position="90"/>
    </location>
</feature>
<name>A0A543J461_9ACTN</name>
<feature type="signal peptide" evidence="3">
    <location>
        <begin position="1"/>
        <end position="25"/>
    </location>
</feature>
<keyword evidence="2" id="KW-0812">Transmembrane</keyword>
<feature type="transmembrane region" description="Helical" evidence="2">
    <location>
        <begin position="101"/>
        <end position="122"/>
    </location>
</feature>
<keyword evidence="2" id="KW-0472">Membrane</keyword>
<dbReference type="EMBL" id="VFPQ01000001">
    <property type="protein sequence ID" value="TQM77607.1"/>
    <property type="molecule type" value="Genomic_DNA"/>
</dbReference>
<accession>A0A543J461</accession>
<sequence>MGWKRLWPLAIVLLAGLTSATPAMADAPVHSLPSAMVTAGTTRGDTVGVLPWPARSLAAEGHGVRPESPGTGGAEREPYRGVGSPTPAVRTENDGSKIVEIIPFVFLGITVVAFLVGIVAVLRDIVGDDDRDRGGTHRPSHGSGLPYHGTGGGYGGGSYGADGGGGGGC</sequence>
<protein>
    <submittedName>
        <fullName evidence="4">Uncharacterized protein</fullName>
    </submittedName>
</protein>
<organism evidence="4 5">
    <name type="scientific">Thermopolyspora flexuosa</name>
    <dbReference type="NCBI Taxonomy" id="103836"/>
    <lineage>
        <taxon>Bacteria</taxon>
        <taxon>Bacillati</taxon>
        <taxon>Actinomycetota</taxon>
        <taxon>Actinomycetes</taxon>
        <taxon>Streptosporangiales</taxon>
        <taxon>Streptosporangiaceae</taxon>
        <taxon>Thermopolyspora</taxon>
    </lineage>
</organism>
<dbReference type="Proteomes" id="UP000319213">
    <property type="component" value="Unassembled WGS sequence"/>
</dbReference>
<keyword evidence="5" id="KW-1185">Reference proteome</keyword>
<proteinExistence type="predicted"/>
<keyword evidence="2" id="KW-1133">Transmembrane helix</keyword>
<comment type="caution">
    <text evidence="4">The sequence shown here is derived from an EMBL/GenBank/DDBJ whole genome shotgun (WGS) entry which is preliminary data.</text>
</comment>
<dbReference type="AlphaFoldDB" id="A0A543J461"/>
<feature type="region of interest" description="Disordered" evidence="1">
    <location>
        <begin position="128"/>
        <end position="149"/>
    </location>
</feature>
<evidence type="ECO:0000256" key="3">
    <source>
        <dbReference type="SAM" id="SignalP"/>
    </source>
</evidence>
<gene>
    <name evidence="4" type="ORF">FHX40_4377</name>
</gene>
<evidence type="ECO:0000256" key="1">
    <source>
        <dbReference type="SAM" id="MobiDB-lite"/>
    </source>
</evidence>
<reference evidence="4 5" key="1">
    <citation type="submission" date="2019-06" db="EMBL/GenBank/DDBJ databases">
        <title>Sequencing the genomes of 1000 actinobacteria strains.</title>
        <authorList>
            <person name="Klenk H.-P."/>
        </authorList>
    </citation>
    <scope>NUCLEOTIDE SEQUENCE [LARGE SCALE GENOMIC DNA]</scope>
    <source>
        <strain evidence="4 5">DSM 43186</strain>
    </source>
</reference>
<evidence type="ECO:0000313" key="5">
    <source>
        <dbReference type="Proteomes" id="UP000319213"/>
    </source>
</evidence>
<keyword evidence="3" id="KW-0732">Signal</keyword>